<dbReference type="Gene3D" id="1.25.40.10">
    <property type="entry name" value="Tetratricopeptide repeat domain"/>
    <property type="match status" value="2"/>
</dbReference>
<evidence type="ECO:0000313" key="2">
    <source>
        <dbReference type="EMBL" id="SOB57295.1"/>
    </source>
</evidence>
<dbReference type="Proteomes" id="UP000219215">
    <property type="component" value="Chromosome DPRO"/>
</dbReference>
<dbReference type="KEGG" id="pprf:DPRO_0415"/>
<keyword evidence="1" id="KW-0732">Signal</keyword>
<evidence type="ECO:0000313" key="3">
    <source>
        <dbReference type="Proteomes" id="UP000219215"/>
    </source>
</evidence>
<proteinExistence type="predicted"/>
<dbReference type="AlphaFoldDB" id="A0A2C8F4I1"/>
<feature type="chain" id="PRO_5012587046" description="Tetratricopeptide repeat protein" evidence="1">
    <location>
        <begin position="29"/>
        <end position="699"/>
    </location>
</feature>
<dbReference type="EMBL" id="LT907975">
    <property type="protein sequence ID" value="SOB57295.1"/>
    <property type="molecule type" value="Genomic_DNA"/>
</dbReference>
<keyword evidence="3" id="KW-1185">Reference proteome</keyword>
<reference evidence="3" key="1">
    <citation type="submission" date="2017-09" db="EMBL/GenBank/DDBJ databases">
        <authorList>
            <person name="Regsiter A."/>
            <person name="William W."/>
        </authorList>
    </citation>
    <scope>NUCLEOTIDE SEQUENCE [LARGE SCALE GENOMIC DNA]</scope>
    <source>
        <strain evidence="3">500-1</strain>
    </source>
</reference>
<sequence>MKIYTHLQTTCFAVIVASLIAAPSIGLAASKKSYEEWLRQYGAWDQLDKEFARESTGDSPETLLKRANVYLNLNSPKQALEILEMSSAFEDNTHEAQRLWLGGQAHRAMGNLTKAVLWFTQSAEQLNDPKSIKRAFKDEDDLEYIWMDVWKKLYWAYGDKYSISQEVQQTALKRIANVGAQVWDTEYWKQARELLGLTTSEKNQPAKSNDSNPEPIMLSEVDKELIVKSFSLISLEKFDAAQAEINKIEHQAVRFFWTTLITSIETGQMPNDLSPLEDGNYLKANAFWQGNIASVVSQGKSAWVLGNPDSAPWTRFRNNLLGMPADEAIVAIDKELDSMLISKEYSSLLKSVKLALSLSNGNLSLASSTWESVDKNELPLSLLFAGTLSFNKDFNNALPDSITSNDQLRSVFTTLAESTGHASLKSEAPFWVVSPDEKLQTLSEKTYPMDKLLQLAYWKTRFQDKPTLAHAKRAAYLFDNTSFGTQATLYLADQAVEIKDLQLAAFYLNRIDQQTLSENQKMEWYDVKIKIELESGHNEKALRTYNLMTDLQAEIPVMTVLRMSLLFQQLRKYEVAREQLLSLWNKRDTLPSSLQAETLFWLGEGEQGLRNAEKALDYYLLLAWQYPQENIWALTAMYRASLIYEKRGKYETAKRLLTTVVKRADRKEQREAAKARINAIDNKMGKSSKNEASTLKYPF</sequence>
<dbReference type="RefSeq" id="WP_097010585.1">
    <property type="nucleotide sequence ID" value="NZ_LT907975.1"/>
</dbReference>
<dbReference type="SUPFAM" id="SSF48452">
    <property type="entry name" value="TPR-like"/>
    <property type="match status" value="1"/>
</dbReference>
<name>A0A2C8F4I1_9BACT</name>
<feature type="signal peptide" evidence="1">
    <location>
        <begin position="1"/>
        <end position="28"/>
    </location>
</feature>
<dbReference type="InterPro" id="IPR019734">
    <property type="entry name" value="TPR_rpt"/>
</dbReference>
<protein>
    <recommendedName>
        <fullName evidence="4">Tetratricopeptide repeat protein</fullName>
    </recommendedName>
</protein>
<gene>
    <name evidence="2" type="ORF">DPRO_0415</name>
</gene>
<dbReference type="OrthoDB" id="5438555at2"/>
<dbReference type="InterPro" id="IPR011990">
    <property type="entry name" value="TPR-like_helical_dom_sf"/>
</dbReference>
<evidence type="ECO:0008006" key="4">
    <source>
        <dbReference type="Google" id="ProtNLM"/>
    </source>
</evidence>
<dbReference type="Pfam" id="PF13174">
    <property type="entry name" value="TPR_6"/>
    <property type="match status" value="1"/>
</dbReference>
<organism evidence="2 3">
    <name type="scientific">Pseudodesulfovibrio profundus</name>
    <dbReference type="NCBI Taxonomy" id="57320"/>
    <lineage>
        <taxon>Bacteria</taxon>
        <taxon>Pseudomonadati</taxon>
        <taxon>Thermodesulfobacteriota</taxon>
        <taxon>Desulfovibrionia</taxon>
        <taxon>Desulfovibrionales</taxon>
        <taxon>Desulfovibrionaceae</taxon>
    </lineage>
</organism>
<accession>A0A2C8F4I1</accession>
<evidence type="ECO:0000256" key="1">
    <source>
        <dbReference type="SAM" id="SignalP"/>
    </source>
</evidence>